<keyword evidence="2" id="KW-1185">Reference proteome</keyword>
<gene>
    <name evidence="1" type="ORF">IE53DRAFT_385583</name>
</gene>
<accession>A0ACD0P1P6</accession>
<evidence type="ECO:0000313" key="2">
    <source>
        <dbReference type="Proteomes" id="UP000245626"/>
    </source>
</evidence>
<organism evidence="1 2">
    <name type="scientific">Violaceomyces palustris</name>
    <dbReference type="NCBI Taxonomy" id="1673888"/>
    <lineage>
        <taxon>Eukaryota</taxon>
        <taxon>Fungi</taxon>
        <taxon>Dikarya</taxon>
        <taxon>Basidiomycota</taxon>
        <taxon>Ustilaginomycotina</taxon>
        <taxon>Ustilaginomycetes</taxon>
        <taxon>Violaceomycetales</taxon>
        <taxon>Violaceomycetaceae</taxon>
        <taxon>Violaceomyces</taxon>
    </lineage>
</organism>
<dbReference type="EMBL" id="KZ819802">
    <property type="protein sequence ID" value="PWN52010.1"/>
    <property type="molecule type" value="Genomic_DNA"/>
</dbReference>
<protein>
    <submittedName>
        <fullName evidence="1">ATP7-F1F0-ATPase complex, FO D subunit</fullName>
    </submittedName>
</protein>
<reference evidence="1 2" key="1">
    <citation type="journal article" date="2018" name="Mol. Biol. Evol.">
        <title>Broad Genomic Sampling Reveals a Smut Pathogenic Ancestry of the Fungal Clade Ustilaginomycotina.</title>
        <authorList>
            <person name="Kijpornyongpan T."/>
            <person name="Mondo S.J."/>
            <person name="Barry K."/>
            <person name="Sandor L."/>
            <person name="Lee J."/>
            <person name="Lipzen A."/>
            <person name="Pangilinan J."/>
            <person name="LaButti K."/>
            <person name="Hainaut M."/>
            <person name="Henrissat B."/>
            <person name="Grigoriev I.V."/>
            <person name="Spatafora J.W."/>
            <person name="Aime M.C."/>
        </authorList>
    </citation>
    <scope>NUCLEOTIDE SEQUENCE [LARGE SCALE GENOMIC DNA]</scope>
    <source>
        <strain evidence="1 2">SA 807</strain>
    </source>
</reference>
<sequence>MASKAALDFTKIYSSLGLGKQSVAQVQAFRKRAEDAKRALTLLKDQPTTVDFAHYESILKNKDVVNQAKKIINEFKPVSYDVAAQLKAIDAFEAKATEQAEATSAKIQAELKDLKATLKNIEDARPFDQLSVDDVVAARPEIAKTVEEMVKKGKWTTPGYDEKFGNLSAI</sequence>
<evidence type="ECO:0000313" key="1">
    <source>
        <dbReference type="EMBL" id="PWN52010.1"/>
    </source>
</evidence>
<name>A0ACD0P1P6_9BASI</name>
<dbReference type="Proteomes" id="UP000245626">
    <property type="component" value="Unassembled WGS sequence"/>
</dbReference>
<proteinExistence type="predicted"/>